<dbReference type="SMART" id="SM00382">
    <property type="entry name" value="AAA"/>
    <property type="match status" value="2"/>
</dbReference>
<dbReference type="Gene3D" id="3.40.50.300">
    <property type="entry name" value="P-loop containing nucleotide triphosphate hydrolases"/>
    <property type="match status" value="2"/>
</dbReference>
<name>A0ABR1UAQ5_9PEZI</name>
<reference evidence="3 4" key="1">
    <citation type="submission" date="2023-01" db="EMBL/GenBank/DDBJ databases">
        <title>Analysis of 21 Apiospora genomes using comparative genomics revels a genus with tremendous synthesis potential of carbohydrate active enzymes and secondary metabolites.</title>
        <authorList>
            <person name="Sorensen T."/>
        </authorList>
    </citation>
    <scope>NUCLEOTIDE SEQUENCE [LARGE SCALE GENOMIC DNA]</scope>
    <source>
        <strain evidence="3 4">CBS 33761</strain>
    </source>
</reference>
<evidence type="ECO:0000313" key="3">
    <source>
        <dbReference type="EMBL" id="KAK8055023.1"/>
    </source>
</evidence>
<feature type="compositionally biased region" description="Basic and acidic residues" evidence="1">
    <location>
        <begin position="647"/>
        <end position="659"/>
    </location>
</feature>
<feature type="compositionally biased region" description="Pro residues" evidence="1">
    <location>
        <begin position="1533"/>
        <end position="1542"/>
    </location>
</feature>
<gene>
    <name evidence="3" type="ORF">PG993_000250</name>
</gene>
<accession>A0ABR1UAQ5</accession>
<dbReference type="Pfam" id="PF00004">
    <property type="entry name" value="AAA"/>
    <property type="match status" value="1"/>
</dbReference>
<proteinExistence type="predicted"/>
<evidence type="ECO:0000256" key="1">
    <source>
        <dbReference type="SAM" id="MobiDB-lite"/>
    </source>
</evidence>
<feature type="region of interest" description="Disordered" evidence="1">
    <location>
        <begin position="722"/>
        <end position="766"/>
    </location>
</feature>
<dbReference type="PANTHER" id="PTHR46411">
    <property type="entry name" value="FAMILY ATPASE, PUTATIVE-RELATED"/>
    <property type="match status" value="1"/>
</dbReference>
<dbReference type="InterPro" id="IPR003959">
    <property type="entry name" value="ATPase_AAA_core"/>
</dbReference>
<comment type="caution">
    <text evidence="3">The sequence shown here is derived from an EMBL/GenBank/DDBJ whole genome shotgun (WGS) entry which is preliminary data.</text>
</comment>
<sequence length="1621" mass="184953">MMEKPEDTIAIKYTTRCYDPGLANAFAEHPVLTGFSSDQLSGLHHDVPQSAPSPIVEVVTVTNDIDSKVARVNIAQEPKPLEHATNTNIKDRYLILHSEVLSQTIRDIVQFYPEQTLSGTSLVIHEPYKCLLHHFSDLEHELEKTEDSIKLQHLEALLQFLRPMFHRYIVPARCRLSMAPPTVKFEDVWVLLKPGSFAYTKWEDHWLGCIIAESIMIPPVDKFAQYWSIGYWILQVHWPSDEMRFAKNSVVIRQYDGEQLVTSLPICPVEIHDAQDLEERRKQLTERGQKTCKLIWEDSRLRESRVVLQHEYFGSNNKLTGLRADHFMVNVENIEPLDKPSNVPDPILSGRKFSTIHEMVEFQGRRNGKQSCLSKRRGNGLVILLHGPPGVGKSHTIESISSKTCRPLISIGEDLGVINQSLDIGIDMDRWFSIAEKWNDLKLASLKSALKSFNCLLFLTTNKVGALDSRLSSLADFVVFIEEFDDERRSKVWGTLEEDFRRKDERIVLTTSATKLLHLPKTQIGWNGYEMNGCFKTAIALATARAGSDSNTGSDKITVDDENFKEAMNIAHEYRRYKELTLGGLGPEMARREALDPPSARQTNTRPAPRMARQVWASSPTSSDDEDARLTSGRGGRARLGYTFRPGSERTQTRPGRLFEDPLPDQQGFFQPDYDPNLCVPALKCLEWDAFQAAVKNRELFRKTEFYAIDVLVGEPHIKLKPENKGRRKRRVPPQSEDISTTLPHVVSEQRLNRGTAGPGDEPLPERIRINSPTLAEAFSEITEESLEPAFLLFRPFRSLVYYEQEFRNWIVQQKTVLEGIPPDTTEAKDNDDSMEPDAKRKRILAGLQEMHCLLSFIDNYIKKRQAYLLSDRCVSVTFADLALLFNPGDLVVAKDLKQAFRVTKVTSGRHRARTRDEGDLDFWKDETEAEFDETPIFVHTTHVDFDGVVVGPVAQMSMFLRFDGQVDVSSLSIYPLRHSKDAGLRERLIERGKTFLKVAGIKHMHYTGLTLETRDEIDSQAVIDFDEAFTRFTHWRPSVTHPTNEWLLRMAQDPKFKPRPEDEWVVHYRNTLISKNKPCIKECCAAEIVHHDDYVEVQRMMDYIVAQINQKTSIAPPVSINPTSIKDIKEPLTDEDYLIMSYRVYGFVLRSRKWHQLDMTYISEVAIIGEGEGFDQLVLPPGHGDMVKSMIRQHLRDRKLASAKRDKDDVLNTGRGLIMLLHGVPGVGKTSTAECVADSFRRPLFQITSGDLGTTAREVEEALEQNFNLASRWDCILLIDEADVFLGERSKEDFVRNSLVAVFLRMMEYYAGVLFLTTNRVGVFDEAFTSRVHISLYYPPLDRDATLQIFAKNWDRIRSRYHKNNREVEIKESEITQFALDYFENNKDGRWNGRQIRNAFQSALALAELDALGTDDLLDDTDHGRTVVLGKKNFETVAHAYRGFLDYMKQVYGADFARRARENLWRYDAFGLPKFPNALTTRLKVAEPGPPEMSQPRAPPGPQPWAAPAGPQPPQAGYGYREPQPSTSYYQPQPPPPPQQPYYPGHYDYQDQRPRHMAAQDPYVPPAPQERFASSSNPYARGGERYAAGPERVPPTPEQSYHRSVPRESGFPGREAEDPR</sequence>
<feature type="domain" description="AAA+ ATPase" evidence="2">
    <location>
        <begin position="379"/>
        <end position="530"/>
    </location>
</feature>
<dbReference type="Pfam" id="PF23232">
    <property type="entry name" value="AAA_lid_13"/>
    <property type="match status" value="2"/>
</dbReference>
<feature type="domain" description="AAA+ ATPase" evidence="2">
    <location>
        <begin position="1216"/>
        <end position="1343"/>
    </location>
</feature>
<dbReference type="EMBL" id="JAQQWK010000001">
    <property type="protein sequence ID" value="KAK8055023.1"/>
    <property type="molecule type" value="Genomic_DNA"/>
</dbReference>
<keyword evidence="4" id="KW-1185">Reference proteome</keyword>
<dbReference type="InterPro" id="IPR054289">
    <property type="entry name" value="DUF7025"/>
</dbReference>
<dbReference type="CDD" id="cd19481">
    <property type="entry name" value="RecA-like_protease"/>
    <property type="match status" value="1"/>
</dbReference>
<feature type="region of interest" description="Disordered" evidence="1">
    <location>
        <begin position="589"/>
        <end position="659"/>
    </location>
</feature>
<dbReference type="PANTHER" id="PTHR46411:SF2">
    <property type="entry name" value="AAA+ ATPASE DOMAIN-CONTAINING PROTEIN"/>
    <property type="match status" value="1"/>
</dbReference>
<evidence type="ECO:0000313" key="4">
    <source>
        <dbReference type="Proteomes" id="UP001444661"/>
    </source>
</evidence>
<organism evidence="3 4">
    <name type="scientific">Apiospora rasikravindrae</name>
    <dbReference type="NCBI Taxonomy" id="990691"/>
    <lineage>
        <taxon>Eukaryota</taxon>
        <taxon>Fungi</taxon>
        <taxon>Dikarya</taxon>
        <taxon>Ascomycota</taxon>
        <taxon>Pezizomycotina</taxon>
        <taxon>Sordariomycetes</taxon>
        <taxon>Xylariomycetidae</taxon>
        <taxon>Amphisphaeriales</taxon>
        <taxon>Apiosporaceae</taxon>
        <taxon>Apiospora</taxon>
    </lineage>
</organism>
<dbReference type="InterPro" id="IPR056599">
    <property type="entry name" value="AAA_lid_fung"/>
</dbReference>
<dbReference type="SUPFAM" id="SSF52540">
    <property type="entry name" value="P-loop containing nucleoside triphosphate hydrolases"/>
    <property type="match status" value="2"/>
</dbReference>
<feature type="compositionally biased region" description="Pro residues" evidence="1">
    <location>
        <begin position="1489"/>
        <end position="1515"/>
    </location>
</feature>
<protein>
    <recommendedName>
        <fullName evidence="2">AAA+ ATPase domain-containing protein</fullName>
    </recommendedName>
</protein>
<dbReference type="Pfam" id="PF22942">
    <property type="entry name" value="DUF7025"/>
    <property type="match status" value="2"/>
</dbReference>
<feature type="region of interest" description="Disordered" evidence="1">
    <location>
        <begin position="1487"/>
        <end position="1621"/>
    </location>
</feature>
<dbReference type="Proteomes" id="UP001444661">
    <property type="component" value="Unassembled WGS sequence"/>
</dbReference>
<dbReference type="InterPro" id="IPR027417">
    <property type="entry name" value="P-loop_NTPase"/>
</dbReference>
<evidence type="ECO:0000259" key="2">
    <source>
        <dbReference type="SMART" id="SM00382"/>
    </source>
</evidence>
<dbReference type="InterPro" id="IPR003593">
    <property type="entry name" value="AAA+_ATPase"/>
</dbReference>
<feature type="compositionally biased region" description="Low complexity" evidence="1">
    <location>
        <begin position="1516"/>
        <end position="1532"/>
    </location>
</feature>